<comment type="caution">
    <text evidence="3">The sequence shown here is derived from an EMBL/GenBank/DDBJ whole genome shotgun (WGS) entry which is preliminary data.</text>
</comment>
<feature type="domain" description="AD" evidence="2">
    <location>
        <begin position="83"/>
        <end position="178"/>
    </location>
</feature>
<dbReference type="InterPro" id="IPR019181">
    <property type="entry name" value="LSM12_ABD"/>
</dbReference>
<dbReference type="AlphaFoldDB" id="A0A813LZA4"/>
<feature type="region of interest" description="Disordered" evidence="1">
    <location>
        <begin position="171"/>
        <end position="201"/>
    </location>
</feature>
<name>A0A813LZA4_POLGL</name>
<dbReference type="EMBL" id="CAJNNW010037671">
    <property type="protein sequence ID" value="CAE8743729.1"/>
    <property type="molecule type" value="Genomic_DNA"/>
</dbReference>
<protein>
    <recommendedName>
        <fullName evidence="2">AD domain-containing protein</fullName>
    </recommendedName>
</protein>
<evidence type="ECO:0000313" key="4">
    <source>
        <dbReference type="Proteomes" id="UP000626109"/>
    </source>
</evidence>
<proteinExistence type="predicted"/>
<dbReference type="PANTHER" id="PTHR13542">
    <property type="entry name" value="LSM12 HOMOLOG"/>
    <property type="match status" value="1"/>
</dbReference>
<evidence type="ECO:0000256" key="1">
    <source>
        <dbReference type="SAM" id="MobiDB-lite"/>
    </source>
</evidence>
<evidence type="ECO:0000313" key="3">
    <source>
        <dbReference type="EMBL" id="CAE8743729.1"/>
    </source>
</evidence>
<gene>
    <name evidence="3" type="ORF">PGLA2088_LOCUS51545</name>
</gene>
<feature type="compositionally biased region" description="Polar residues" evidence="1">
    <location>
        <begin position="179"/>
        <end position="188"/>
    </location>
</feature>
<dbReference type="SMART" id="SM00995">
    <property type="entry name" value="AD"/>
    <property type="match status" value="1"/>
</dbReference>
<evidence type="ECO:0000259" key="2">
    <source>
        <dbReference type="PROSITE" id="PS52001"/>
    </source>
</evidence>
<dbReference type="InterPro" id="IPR039683">
    <property type="entry name" value="Lsm12-like"/>
</dbReference>
<reference evidence="3" key="1">
    <citation type="submission" date="2021-02" db="EMBL/GenBank/DDBJ databases">
        <authorList>
            <person name="Dougan E. K."/>
            <person name="Rhodes N."/>
            <person name="Thang M."/>
            <person name="Chan C."/>
        </authorList>
    </citation>
    <scope>NUCLEOTIDE SEQUENCE</scope>
</reference>
<dbReference type="Pfam" id="PF09793">
    <property type="entry name" value="AD"/>
    <property type="match status" value="1"/>
</dbReference>
<dbReference type="PROSITE" id="PS52001">
    <property type="entry name" value="AD"/>
    <property type="match status" value="1"/>
</dbReference>
<dbReference type="InterPro" id="IPR047574">
    <property type="entry name" value="AD"/>
</dbReference>
<accession>A0A813LZA4</accession>
<organism evidence="3 4">
    <name type="scientific">Polarella glacialis</name>
    <name type="common">Dinoflagellate</name>
    <dbReference type="NCBI Taxonomy" id="89957"/>
    <lineage>
        <taxon>Eukaryota</taxon>
        <taxon>Sar</taxon>
        <taxon>Alveolata</taxon>
        <taxon>Dinophyceae</taxon>
        <taxon>Suessiales</taxon>
        <taxon>Suessiaceae</taxon>
        <taxon>Polarella</taxon>
    </lineage>
</organism>
<dbReference type="Proteomes" id="UP000626109">
    <property type="component" value="Unassembled WGS sequence"/>
</dbReference>
<sequence>MATALLPPGPANSFLGSQVKILTTTGTEFIGELFCYDLKTTNSLVLRNLRSDGSISYKWIRSTAVSKVQAQPAQGASSSSALPAVNLLRVKEGALAAESDAAKLAKKWQAGVSEEALAVFEAILKTMPCEWDGEDIVCAGVRIAKPYKPETCSCGPEGDEASLERVRKVLRGEQEVQSRETGSSSSQPPVDAASETATRAE</sequence>